<evidence type="ECO:0000313" key="1">
    <source>
        <dbReference type="EMBL" id="WYW18157.1"/>
    </source>
</evidence>
<sequence>MDNDFEEEDRPTVDGARLWAGGAATAVTAGLTAIVGILIARGLVKVAVLAPSREGAWGGASTLTYSLASAAIALAATALLHLLLLTAPKPRRFFGWIMVLFTAISVVIPLSLGAALDARLATAIINLAIGLAITITLSGVAGSAIRPRRTTGSFEHESP</sequence>
<dbReference type="Proteomes" id="UP001456344">
    <property type="component" value="Chromosome"/>
</dbReference>
<organism evidence="1 2">
    <name type="scientific">Amycolatopsis coloradensis</name>
    <dbReference type="NCBI Taxonomy" id="76021"/>
    <lineage>
        <taxon>Bacteria</taxon>
        <taxon>Bacillati</taxon>
        <taxon>Actinomycetota</taxon>
        <taxon>Actinomycetes</taxon>
        <taxon>Pseudonocardiales</taxon>
        <taxon>Pseudonocardiaceae</taxon>
        <taxon>Amycolatopsis</taxon>
    </lineage>
</organism>
<gene>
    <name evidence="1" type="ORF">LCL61_21680</name>
</gene>
<evidence type="ECO:0000313" key="2">
    <source>
        <dbReference type="Proteomes" id="UP001456344"/>
    </source>
</evidence>
<reference evidence="1" key="1">
    <citation type="submission" date="2023-10" db="EMBL/GenBank/DDBJ databases">
        <title>Whole genome sequencing of actinobacterial strain Amycolatopsis sp. (BCA-696) identifies the underlying plant growth-promoting genes.</title>
        <authorList>
            <person name="Gandham P."/>
            <person name="Vadla N."/>
            <person name="Saji A."/>
            <person name="Srinivas V."/>
            <person name="Ruperao P."/>
            <person name="Selvanayagam S."/>
            <person name="Saxena R.K."/>
            <person name="Rathore A."/>
            <person name="Gopalakrishnan S."/>
            <person name="Thakur V."/>
        </authorList>
    </citation>
    <scope>NUCLEOTIDE SEQUENCE</scope>
    <source>
        <strain evidence="1">BCA-696</strain>
    </source>
</reference>
<dbReference type="EMBL" id="CP150484">
    <property type="protein sequence ID" value="WYW18157.1"/>
    <property type="molecule type" value="Genomic_DNA"/>
</dbReference>
<name>A0ACD5BG13_9PSEU</name>
<proteinExistence type="predicted"/>
<keyword evidence="2" id="KW-1185">Reference proteome</keyword>
<accession>A0ACD5BG13</accession>
<protein>
    <submittedName>
        <fullName evidence="1">DUF6069 family protein</fullName>
    </submittedName>
</protein>